<sequence>MVLWITDMSLRSPFIFSGIRSVECQLASARRTLPSGDSGFHPRIFFSGVLFSIETACLQFVTSSFGGTKFDAKKPQDNLMGHLWSPGPVSYLTSSSVGGSSNSASSTSWK</sequence>
<organism evidence="1">
    <name type="scientific">White spot syndrome virus</name>
    <dbReference type="NCBI Taxonomy" id="342409"/>
    <lineage>
        <taxon>Viruses</taxon>
        <taxon>Viruses incertae sedis</taxon>
        <taxon>Naldaviricetes</taxon>
        <taxon>Nimaviridae</taxon>
        <taxon>Whispovirus</taxon>
    </lineage>
</organism>
<evidence type="ECO:0000313" key="1">
    <source>
        <dbReference type="EMBL" id="ATU83603.1"/>
    </source>
</evidence>
<accession>A0A2D3I5E2</accession>
<protein>
    <submittedName>
        <fullName evidence="1">ORF218</fullName>
    </submittedName>
</protein>
<dbReference type="Proteomes" id="UP000267516">
    <property type="component" value="Segment"/>
</dbReference>
<dbReference type="EMBL" id="MF768985">
    <property type="protein sequence ID" value="ATU83603.1"/>
    <property type="molecule type" value="Genomic_DNA"/>
</dbReference>
<proteinExistence type="predicted"/>
<reference evidence="1" key="1">
    <citation type="journal article" date="2018" name="Aquaculture">
        <title>Complete genome sequence of a white spot syndrome virus associated with a disease incursion in Australia.</title>
        <authorList>
            <person name="Oakey J."/>
            <person name="Smith C.S."/>
        </authorList>
    </citation>
    <scope>NUCLEOTIDE SEQUENCE [LARGE SCALE GENOMIC DNA]</scope>
    <source>
        <strain evidence="1">WSSV-AU</strain>
    </source>
</reference>
<name>A0A2D3I5E2_9VIRU</name>